<dbReference type="InterPro" id="IPR027354">
    <property type="entry name" value="YcgL_dom"/>
</dbReference>
<dbReference type="Proteomes" id="UP001596996">
    <property type="component" value="Unassembled WGS sequence"/>
</dbReference>
<evidence type="ECO:0000259" key="2">
    <source>
        <dbReference type="PROSITE" id="PS51648"/>
    </source>
</evidence>
<evidence type="ECO:0000256" key="1">
    <source>
        <dbReference type="HAMAP-Rule" id="MF_01866"/>
    </source>
</evidence>
<proteinExistence type="inferred from homology"/>
<name>A0ABW3I741_9PAST</name>
<dbReference type="SUPFAM" id="SSF160191">
    <property type="entry name" value="YcgL-like"/>
    <property type="match status" value="1"/>
</dbReference>
<accession>A0ABW3I741</accession>
<dbReference type="RefSeq" id="WP_380818960.1">
    <property type="nucleotide sequence ID" value="NZ_JBHTJN010000008.1"/>
</dbReference>
<organism evidence="3 4">
    <name type="scientific">Seminibacterium arietis</name>
    <dbReference type="NCBI Taxonomy" id="1173502"/>
    <lineage>
        <taxon>Bacteria</taxon>
        <taxon>Pseudomonadati</taxon>
        <taxon>Pseudomonadota</taxon>
        <taxon>Gammaproteobacteria</taxon>
        <taxon>Pasteurellales</taxon>
        <taxon>Pasteurellaceae</taxon>
        <taxon>Seminibacterium</taxon>
    </lineage>
</organism>
<dbReference type="Gene3D" id="3.10.510.20">
    <property type="entry name" value="YcgL domain"/>
    <property type="match status" value="1"/>
</dbReference>
<reference evidence="4" key="1">
    <citation type="journal article" date="2019" name="Int. J. Syst. Evol. Microbiol.">
        <title>The Global Catalogue of Microorganisms (GCM) 10K type strain sequencing project: providing services to taxonomists for standard genome sequencing and annotation.</title>
        <authorList>
            <consortium name="The Broad Institute Genomics Platform"/>
            <consortium name="The Broad Institute Genome Sequencing Center for Infectious Disease"/>
            <person name="Wu L."/>
            <person name="Ma J."/>
        </authorList>
    </citation>
    <scope>NUCLEOTIDE SEQUENCE [LARGE SCALE GENOMIC DNA]</scope>
    <source>
        <strain evidence="4">CCUG 61707</strain>
    </source>
</reference>
<sequence>MLCAIYKTNKKEGMYLYIEKRENFDSVPQALLDSFGKPIFVMLFNLASGKPLINARNEEVQQQIKQNGFYLQMPKQQENLLEQEKKYKNNQ</sequence>
<evidence type="ECO:0000313" key="3">
    <source>
        <dbReference type="EMBL" id="MFD0965758.1"/>
    </source>
</evidence>
<gene>
    <name evidence="3" type="ORF">ACFQ02_02670</name>
</gene>
<protein>
    <recommendedName>
        <fullName evidence="1">YcgL domain-containing protein ACFQ02_02670</fullName>
    </recommendedName>
</protein>
<dbReference type="HAMAP" id="MF_01866">
    <property type="entry name" value="UPF0745"/>
    <property type="match status" value="1"/>
</dbReference>
<dbReference type="PROSITE" id="PS51648">
    <property type="entry name" value="YCGL"/>
    <property type="match status" value="1"/>
</dbReference>
<feature type="domain" description="YcgL" evidence="2">
    <location>
        <begin position="1"/>
        <end position="85"/>
    </location>
</feature>
<dbReference type="InterPro" id="IPR038068">
    <property type="entry name" value="YcgL-like_sf"/>
</dbReference>
<comment type="caution">
    <text evidence="3">The sequence shown here is derived from an EMBL/GenBank/DDBJ whole genome shotgun (WGS) entry which is preliminary data.</text>
</comment>
<evidence type="ECO:0000313" key="4">
    <source>
        <dbReference type="Proteomes" id="UP001596996"/>
    </source>
</evidence>
<dbReference type="PANTHER" id="PTHR38109">
    <property type="entry name" value="PROTEIN YCGL"/>
    <property type="match status" value="1"/>
</dbReference>
<keyword evidence="4" id="KW-1185">Reference proteome</keyword>
<dbReference type="Pfam" id="PF05166">
    <property type="entry name" value="YcgL"/>
    <property type="match status" value="1"/>
</dbReference>
<dbReference type="EMBL" id="JBHTJN010000008">
    <property type="protein sequence ID" value="MFD0965758.1"/>
    <property type="molecule type" value="Genomic_DNA"/>
</dbReference>
<dbReference type="PANTHER" id="PTHR38109:SF1">
    <property type="entry name" value="PROTEIN YCGL"/>
    <property type="match status" value="1"/>
</dbReference>